<evidence type="ECO:0000313" key="2">
    <source>
        <dbReference type="Proteomes" id="UP000722791"/>
    </source>
</evidence>
<dbReference type="InterPro" id="IPR036410">
    <property type="entry name" value="HSP_DnaJ_Cys-rich_dom_sf"/>
</dbReference>
<dbReference type="EMBL" id="BNCQ01000001">
    <property type="protein sequence ID" value="GIL94299.1"/>
    <property type="molecule type" value="Genomic_DNA"/>
</dbReference>
<name>A0A8J4FDQ6_9CHLO</name>
<gene>
    <name evidence="1" type="ORF">Vretimale_541</name>
</gene>
<sequence length="157" mass="16435">MKGTLSCSPSAPNHVSRHPLVVLRRSTACGAGLGCTPFLTVDASSLGSVCALVCLVSTSFMVYSKQRQGEKPVQTSKGDGWKRPAVKGPTACTICGGVGRIQCPTCAGIGRINYPEQLVLPKGVVPVHCLACEGTTLARCFKCLGTGETRPRIGFRV</sequence>
<proteinExistence type="predicted"/>
<dbReference type="SUPFAM" id="SSF57938">
    <property type="entry name" value="DnaJ/Hsp40 cysteine-rich domain"/>
    <property type="match status" value="1"/>
</dbReference>
<dbReference type="AlphaFoldDB" id="A0A8J4FDQ6"/>
<evidence type="ECO:0000313" key="1">
    <source>
        <dbReference type="EMBL" id="GIL94299.1"/>
    </source>
</evidence>
<dbReference type="Proteomes" id="UP000722791">
    <property type="component" value="Unassembled WGS sequence"/>
</dbReference>
<organism evidence="1 2">
    <name type="scientific">Volvox reticuliferus</name>
    <dbReference type="NCBI Taxonomy" id="1737510"/>
    <lineage>
        <taxon>Eukaryota</taxon>
        <taxon>Viridiplantae</taxon>
        <taxon>Chlorophyta</taxon>
        <taxon>core chlorophytes</taxon>
        <taxon>Chlorophyceae</taxon>
        <taxon>CS clade</taxon>
        <taxon>Chlamydomonadales</taxon>
        <taxon>Volvocaceae</taxon>
        <taxon>Volvox</taxon>
    </lineage>
</organism>
<protein>
    <submittedName>
        <fullName evidence="1">Uncharacterized protein</fullName>
    </submittedName>
</protein>
<comment type="caution">
    <text evidence="1">The sequence shown here is derived from an EMBL/GenBank/DDBJ whole genome shotgun (WGS) entry which is preliminary data.</text>
</comment>
<accession>A0A8J4FDQ6</accession>
<dbReference type="OrthoDB" id="3355217at2759"/>
<reference evidence="1" key="1">
    <citation type="journal article" date="2021" name="Proc. Natl. Acad. Sci. U.S.A.">
        <title>Three genomes in the algal genus Volvox reveal the fate of a haploid sex-determining region after a transition to homothallism.</title>
        <authorList>
            <person name="Yamamoto K."/>
            <person name="Hamaji T."/>
            <person name="Kawai-Toyooka H."/>
            <person name="Matsuzaki R."/>
            <person name="Takahashi F."/>
            <person name="Nishimura Y."/>
            <person name="Kawachi M."/>
            <person name="Noguchi H."/>
            <person name="Minakuchi Y."/>
            <person name="Umen J.G."/>
            <person name="Toyoda A."/>
            <person name="Nozaki H."/>
        </authorList>
    </citation>
    <scope>NUCLEOTIDE SEQUENCE</scope>
    <source>
        <strain evidence="1">NIES-3785</strain>
    </source>
</reference>